<dbReference type="PANTHER" id="PTHR39181:SF1">
    <property type="entry name" value="TYROSINE-PROTEIN PHOSPHATASE YWQE"/>
    <property type="match status" value="1"/>
</dbReference>
<sequence>MIDIHCHILPYIDDGPKNYDEALDMAKGAVEAGITHLYATPHHFNGRFENQKDKIIENVAIFNDKLQQENIPLIIHLGQELRIHREIFLTYELDEILTLDNKGKYLLLELPSFEVPTYTHEVIYELLLKGITPIIVHPERNKGFIQDFEELIKIVQGGALTQITSGSLIGHFGKKVKSFSQKIIEQQLAHFIATDAHSTITRRFSLQESYNTISNLYGMQQMYYFKENAEILLNGDNLSIEKPKITRKKILGLF</sequence>
<comment type="catalytic activity">
    <reaction evidence="4 5">
        <text>O-phospho-L-tyrosyl-[protein] + H2O = L-tyrosyl-[protein] + phosphate</text>
        <dbReference type="Rhea" id="RHEA:10684"/>
        <dbReference type="Rhea" id="RHEA-COMP:10136"/>
        <dbReference type="Rhea" id="RHEA-COMP:20101"/>
        <dbReference type="ChEBI" id="CHEBI:15377"/>
        <dbReference type="ChEBI" id="CHEBI:43474"/>
        <dbReference type="ChEBI" id="CHEBI:46858"/>
        <dbReference type="ChEBI" id="CHEBI:61978"/>
        <dbReference type="EC" id="3.1.3.48"/>
    </reaction>
</comment>
<dbReference type="GO" id="GO:0030145">
    <property type="term" value="F:manganese ion binding"/>
    <property type="evidence" value="ECO:0007669"/>
    <property type="project" value="UniProtKB-UniRule"/>
</dbReference>
<dbReference type="AlphaFoldDB" id="A0AAW6SR48"/>
<evidence type="ECO:0000256" key="1">
    <source>
        <dbReference type="ARBA" id="ARBA00005750"/>
    </source>
</evidence>
<proteinExistence type="inferred from homology"/>
<accession>A0AAW6SR48</accession>
<dbReference type="InterPro" id="IPR016667">
    <property type="entry name" value="Caps_polysacc_synth_CpsB/CapC"/>
</dbReference>
<dbReference type="PANTHER" id="PTHR39181">
    <property type="entry name" value="TYROSINE-PROTEIN PHOSPHATASE YWQE"/>
    <property type="match status" value="1"/>
</dbReference>
<dbReference type="SUPFAM" id="SSF89550">
    <property type="entry name" value="PHP domain-like"/>
    <property type="match status" value="1"/>
</dbReference>
<dbReference type="GO" id="GO:0004725">
    <property type="term" value="F:protein tyrosine phosphatase activity"/>
    <property type="evidence" value="ECO:0007669"/>
    <property type="project" value="UniProtKB-UniRule"/>
</dbReference>
<reference evidence="6" key="1">
    <citation type="submission" date="2023-03" db="EMBL/GenBank/DDBJ databases">
        <title>Bacterial isolates from washroom surfaces on a university campus.</title>
        <authorList>
            <person name="Holman D.B."/>
            <person name="Gzyl K.E."/>
            <person name="Taheri A.E."/>
        </authorList>
    </citation>
    <scope>NUCLEOTIDE SEQUENCE</scope>
    <source>
        <strain evidence="6">RD03</strain>
    </source>
</reference>
<evidence type="ECO:0000313" key="7">
    <source>
        <dbReference type="Proteomes" id="UP001159179"/>
    </source>
</evidence>
<dbReference type="EMBL" id="JAROYP010000001">
    <property type="protein sequence ID" value="MDH5159346.1"/>
    <property type="molecule type" value="Genomic_DNA"/>
</dbReference>
<evidence type="ECO:0000313" key="6">
    <source>
        <dbReference type="EMBL" id="MDH5159346.1"/>
    </source>
</evidence>
<evidence type="ECO:0000256" key="2">
    <source>
        <dbReference type="ARBA" id="ARBA00022801"/>
    </source>
</evidence>
<dbReference type="PIRSF" id="PIRSF016557">
    <property type="entry name" value="Caps_synth_CpsB"/>
    <property type="match status" value="1"/>
</dbReference>
<dbReference type="Gene3D" id="3.20.20.140">
    <property type="entry name" value="Metal-dependent hydrolases"/>
    <property type="match status" value="1"/>
</dbReference>
<comment type="similarity">
    <text evidence="1 5">Belongs to the metallo-dependent hydrolases superfamily. CpsB/CapC family.</text>
</comment>
<dbReference type="RefSeq" id="WP_251336787.1">
    <property type="nucleotide sequence ID" value="NZ_CP197209.1"/>
</dbReference>
<gene>
    <name evidence="6" type="ORF">P5X88_00240</name>
</gene>
<evidence type="ECO:0000256" key="4">
    <source>
        <dbReference type="ARBA" id="ARBA00051722"/>
    </source>
</evidence>
<keyword evidence="3 5" id="KW-0904">Protein phosphatase</keyword>
<evidence type="ECO:0000256" key="5">
    <source>
        <dbReference type="PIRNR" id="PIRNR016557"/>
    </source>
</evidence>
<dbReference type="EC" id="3.1.3.48" evidence="5"/>
<dbReference type="InterPro" id="IPR016195">
    <property type="entry name" value="Pol/histidinol_Pase-like"/>
</dbReference>
<comment type="caution">
    <text evidence="6">The sequence shown here is derived from an EMBL/GenBank/DDBJ whole genome shotgun (WGS) entry which is preliminary data.</text>
</comment>
<evidence type="ECO:0000256" key="3">
    <source>
        <dbReference type="ARBA" id="ARBA00022912"/>
    </source>
</evidence>
<name>A0AAW6SR48_9BACI</name>
<organism evidence="6 7">
    <name type="scientific">Heyndrickxia oleronia</name>
    <dbReference type="NCBI Taxonomy" id="38875"/>
    <lineage>
        <taxon>Bacteria</taxon>
        <taxon>Bacillati</taxon>
        <taxon>Bacillota</taxon>
        <taxon>Bacilli</taxon>
        <taxon>Bacillales</taxon>
        <taxon>Bacillaceae</taxon>
        <taxon>Heyndrickxia</taxon>
    </lineage>
</organism>
<dbReference type="Proteomes" id="UP001159179">
    <property type="component" value="Unassembled WGS sequence"/>
</dbReference>
<protein>
    <recommendedName>
        <fullName evidence="5">Tyrosine-protein phosphatase</fullName>
        <ecNumber evidence="5">3.1.3.48</ecNumber>
    </recommendedName>
</protein>
<keyword evidence="2 5" id="KW-0378">Hydrolase</keyword>
<dbReference type="Pfam" id="PF19567">
    <property type="entry name" value="CpsB_CapC"/>
    <property type="match status" value="1"/>
</dbReference>